<evidence type="ECO:0000313" key="3">
    <source>
        <dbReference type="Proteomes" id="UP001157167"/>
    </source>
</evidence>
<dbReference type="EMBL" id="BSPX01000142">
    <property type="protein sequence ID" value="GLT24734.1"/>
    <property type="molecule type" value="Genomic_DNA"/>
</dbReference>
<dbReference type="InterPro" id="IPR052164">
    <property type="entry name" value="Anthracycline_SecMetBiosynth"/>
</dbReference>
<organism evidence="2 3">
    <name type="scientific">Zoogloea oryzae</name>
    <dbReference type="NCBI Taxonomy" id="310767"/>
    <lineage>
        <taxon>Bacteria</taxon>
        <taxon>Pseudomonadati</taxon>
        <taxon>Pseudomonadota</taxon>
        <taxon>Betaproteobacteria</taxon>
        <taxon>Rhodocyclales</taxon>
        <taxon>Zoogloeaceae</taxon>
        <taxon>Zoogloea</taxon>
    </lineage>
</organism>
<dbReference type="Gene3D" id="3.10.450.50">
    <property type="match status" value="1"/>
</dbReference>
<evidence type="ECO:0000313" key="2">
    <source>
        <dbReference type="EMBL" id="GLT24734.1"/>
    </source>
</evidence>
<dbReference type="InterPro" id="IPR032710">
    <property type="entry name" value="NTF2-like_dom_sf"/>
</dbReference>
<name>A0ABQ6FHL2_9RHOO</name>
<reference evidence="3" key="1">
    <citation type="journal article" date="2019" name="Int. J. Syst. Evol. Microbiol.">
        <title>The Global Catalogue of Microorganisms (GCM) 10K type strain sequencing project: providing services to taxonomists for standard genome sequencing and annotation.</title>
        <authorList>
            <consortium name="The Broad Institute Genomics Platform"/>
            <consortium name="The Broad Institute Genome Sequencing Center for Infectious Disease"/>
            <person name="Wu L."/>
            <person name="Ma J."/>
        </authorList>
    </citation>
    <scope>NUCLEOTIDE SEQUENCE [LARGE SCALE GENOMIC DNA]</scope>
    <source>
        <strain evidence="3">NBRC 102407</strain>
    </source>
</reference>
<dbReference type="InterPro" id="IPR027843">
    <property type="entry name" value="DUF4440"/>
</dbReference>
<dbReference type="SUPFAM" id="SSF54427">
    <property type="entry name" value="NTF2-like"/>
    <property type="match status" value="1"/>
</dbReference>
<protein>
    <recommendedName>
        <fullName evidence="1">VOC domain-containing protein</fullName>
    </recommendedName>
</protein>
<dbReference type="PROSITE" id="PS51819">
    <property type="entry name" value="VOC"/>
    <property type="match status" value="1"/>
</dbReference>
<gene>
    <name evidence="2" type="ORF">GCM10007933_42280</name>
</gene>
<dbReference type="InterPro" id="IPR037523">
    <property type="entry name" value="VOC_core"/>
</dbReference>
<dbReference type="PANTHER" id="PTHR33993">
    <property type="entry name" value="GLYOXALASE-RELATED"/>
    <property type="match status" value="1"/>
</dbReference>
<dbReference type="SUPFAM" id="SSF54593">
    <property type="entry name" value="Glyoxalase/Bleomycin resistance protein/Dihydroxybiphenyl dioxygenase"/>
    <property type="match status" value="1"/>
</dbReference>
<keyword evidence="3" id="KW-1185">Reference proteome</keyword>
<proteinExistence type="predicted"/>
<dbReference type="InterPro" id="IPR004360">
    <property type="entry name" value="Glyas_Fos-R_dOase_dom"/>
</dbReference>
<dbReference type="Pfam" id="PF14534">
    <property type="entry name" value="DUF4440"/>
    <property type="match status" value="1"/>
</dbReference>
<evidence type="ECO:0000259" key="1">
    <source>
        <dbReference type="PROSITE" id="PS51819"/>
    </source>
</evidence>
<dbReference type="Proteomes" id="UP001157167">
    <property type="component" value="Unassembled WGS sequence"/>
</dbReference>
<dbReference type="CDD" id="cd07247">
    <property type="entry name" value="SgaA_N_like"/>
    <property type="match status" value="1"/>
</dbReference>
<dbReference type="Pfam" id="PF00903">
    <property type="entry name" value="Glyoxalase"/>
    <property type="match status" value="1"/>
</dbReference>
<dbReference type="InterPro" id="IPR029068">
    <property type="entry name" value="Glyas_Bleomycin-R_OHBP_Dase"/>
</dbReference>
<sequence>MQAALRTFHCPKDPAMNDESLIRAALTEWQQAFCRKDVDALMALYAPGAVLFDAIPPFVDDVAGMRNKIIGCLPYFPDDTRIETRNLAVTVGTELASAHCLWHFTQLPPGHPAGRHWFRSSTVWQKQPDGRWLILHDHCSAPFNPYTERAVLSPDAQAALDASPESCGSGANPVGWFEIYVADMDRAKAFYSAVFGFEFTRLESPIDLWAFPMQSTNAGASGALAKMDGFGPGGGSNSVLVYFSCADCSEQADLAAWNGGEVVKPKFAIGAYGHIAIVKDSEGNLIGLHSMA</sequence>
<comment type="caution">
    <text evidence="2">The sequence shown here is derived from an EMBL/GenBank/DDBJ whole genome shotgun (WGS) entry which is preliminary data.</text>
</comment>
<accession>A0ABQ6FHL2</accession>
<feature type="domain" description="VOC" evidence="1">
    <location>
        <begin position="173"/>
        <end position="291"/>
    </location>
</feature>
<dbReference type="Gene3D" id="3.10.180.10">
    <property type="entry name" value="2,3-Dihydroxybiphenyl 1,2-Dioxygenase, domain 1"/>
    <property type="match status" value="1"/>
</dbReference>
<dbReference type="PANTHER" id="PTHR33993:SF2">
    <property type="entry name" value="VOC DOMAIN-CONTAINING PROTEIN"/>
    <property type="match status" value="1"/>
</dbReference>